<evidence type="ECO:0000256" key="4">
    <source>
        <dbReference type="ARBA" id="ARBA00022801"/>
    </source>
</evidence>
<dbReference type="InterPro" id="IPR001932">
    <property type="entry name" value="PPM-type_phosphatase-like_dom"/>
</dbReference>
<evidence type="ECO:0000256" key="11">
    <source>
        <dbReference type="ARBA" id="ARBA00079123"/>
    </source>
</evidence>
<evidence type="ECO:0000256" key="13">
    <source>
        <dbReference type="SAM" id="Phobius"/>
    </source>
</evidence>
<dbReference type="SMART" id="SM00331">
    <property type="entry name" value="PP2C_SIG"/>
    <property type="match status" value="1"/>
</dbReference>
<dbReference type="AlphaFoldDB" id="A0A5N0EP13"/>
<sequence length="503" mass="52230">MTLVLRYAARSDRGLVRGNNEDSVYAGARLLALADGMGGHAAGEVASQLMIAALAHLDDDEPGDDLLGKLDSATREGNAAIADQVEEEPELDGMGTTLTAILFAGKKLGLVHIGDSRAYMLRGGELAQITRDDTFVQSLVDEGRITPEQAHTHPQRSLIMRALTGNEIEPTLIMREARAGDRYLLCSDGLSDVVSDETIANTMREGSTDECADRLIELALRSGGPDNVTVVVADVIDLDYGQSHPIVAGAASGVDEDTPPPNTAAGRAAAMRPPRAAPRRAAATPEPEPKGKARKLRWIVLAFALVVAVGVGLLVGYKMIRSNYYVGADNGSVVILRGLPGSVLGYSIHDVNQVGCVTKTGELSLVDPGADLPSSCKQLKVTDLKQTGREQVGKGLPPGSLDRAKEQMRSISQGELLPACPAKTSVPQPGVLPTPESSPPAAPPAPTPGAPSTAAAPTADPAPPAVPGNGEAKGPEIKTPTPVPSASASPNPQIAGENCRVTD</sequence>
<proteinExistence type="predicted"/>
<evidence type="ECO:0000313" key="15">
    <source>
        <dbReference type="EMBL" id="KAA8890579.1"/>
    </source>
</evidence>
<dbReference type="GO" id="GO:0046872">
    <property type="term" value="F:metal ion binding"/>
    <property type="evidence" value="ECO:0007669"/>
    <property type="project" value="UniProtKB-KW"/>
</dbReference>
<dbReference type="Gene3D" id="3.60.40.10">
    <property type="entry name" value="PPM-type phosphatase domain"/>
    <property type="match status" value="1"/>
</dbReference>
<dbReference type="EC" id="3.1.3.16" evidence="2"/>
<evidence type="ECO:0000256" key="9">
    <source>
        <dbReference type="ARBA" id="ARBA00071184"/>
    </source>
</evidence>
<feature type="transmembrane region" description="Helical" evidence="13">
    <location>
        <begin position="298"/>
        <end position="317"/>
    </location>
</feature>
<keyword evidence="4" id="KW-0378">Hydrolase</keyword>
<evidence type="ECO:0000256" key="5">
    <source>
        <dbReference type="ARBA" id="ARBA00022912"/>
    </source>
</evidence>
<feature type="compositionally biased region" description="Pro residues" evidence="12">
    <location>
        <begin position="430"/>
        <end position="449"/>
    </location>
</feature>
<evidence type="ECO:0000313" key="16">
    <source>
        <dbReference type="Proteomes" id="UP000323876"/>
    </source>
</evidence>
<keyword evidence="13" id="KW-1133">Transmembrane helix</keyword>
<dbReference type="FunFam" id="3.60.40.10:FF:000002">
    <property type="entry name" value="Serine/threonine phosphatase stp"/>
    <property type="match status" value="1"/>
</dbReference>
<evidence type="ECO:0000256" key="8">
    <source>
        <dbReference type="ARBA" id="ARBA00048336"/>
    </source>
</evidence>
<dbReference type="OrthoDB" id="9801841at2"/>
<feature type="region of interest" description="Disordered" evidence="12">
    <location>
        <begin position="250"/>
        <end position="289"/>
    </location>
</feature>
<organism evidence="15 16">
    <name type="scientific">Nocardia colli</name>
    <dbReference type="NCBI Taxonomy" id="2545717"/>
    <lineage>
        <taxon>Bacteria</taxon>
        <taxon>Bacillati</taxon>
        <taxon>Actinomycetota</taxon>
        <taxon>Actinomycetes</taxon>
        <taxon>Mycobacteriales</taxon>
        <taxon>Nocardiaceae</taxon>
        <taxon>Nocardia</taxon>
    </lineage>
</organism>
<gene>
    <name evidence="15" type="ORF">F3087_04740</name>
</gene>
<keyword evidence="6" id="KW-0464">Manganese</keyword>
<evidence type="ECO:0000256" key="1">
    <source>
        <dbReference type="ARBA" id="ARBA00001936"/>
    </source>
</evidence>
<evidence type="ECO:0000256" key="2">
    <source>
        <dbReference type="ARBA" id="ARBA00013081"/>
    </source>
</evidence>
<feature type="region of interest" description="Disordered" evidence="12">
    <location>
        <begin position="387"/>
        <end position="503"/>
    </location>
</feature>
<dbReference type="CDD" id="cd00143">
    <property type="entry name" value="PP2Cc"/>
    <property type="match status" value="1"/>
</dbReference>
<evidence type="ECO:0000256" key="6">
    <source>
        <dbReference type="ARBA" id="ARBA00023211"/>
    </source>
</evidence>
<comment type="caution">
    <text evidence="15">The sequence shown here is derived from an EMBL/GenBank/DDBJ whole genome shotgun (WGS) entry which is preliminary data.</text>
</comment>
<keyword evidence="3" id="KW-0479">Metal-binding</keyword>
<dbReference type="PROSITE" id="PS51746">
    <property type="entry name" value="PPM_2"/>
    <property type="match status" value="1"/>
</dbReference>
<feature type="domain" description="PPM-type phosphatase" evidence="14">
    <location>
        <begin position="6"/>
        <end position="235"/>
    </location>
</feature>
<dbReference type="Proteomes" id="UP000323876">
    <property type="component" value="Unassembled WGS sequence"/>
</dbReference>
<dbReference type="SUPFAM" id="SSF81606">
    <property type="entry name" value="PP2C-like"/>
    <property type="match status" value="1"/>
</dbReference>
<keyword evidence="13" id="KW-0472">Membrane</keyword>
<protein>
    <recommendedName>
        <fullName evidence="9">Serine/threonine protein phosphatase PstP</fullName>
        <ecNumber evidence="2">3.1.3.16</ecNumber>
    </recommendedName>
    <alternativeName>
        <fullName evidence="11">Mycobacterial Ser/Thr phosphatase</fullName>
    </alternativeName>
    <alternativeName>
        <fullName evidence="10">PP2C-family Ser/Thr phosphatase</fullName>
    </alternativeName>
</protein>
<dbReference type="Pfam" id="PF13672">
    <property type="entry name" value="PP2C_2"/>
    <property type="match status" value="1"/>
</dbReference>
<dbReference type="InterPro" id="IPR015655">
    <property type="entry name" value="PP2C"/>
</dbReference>
<feature type="compositionally biased region" description="Low complexity" evidence="12">
    <location>
        <begin position="263"/>
        <end position="285"/>
    </location>
</feature>
<evidence type="ECO:0000256" key="3">
    <source>
        <dbReference type="ARBA" id="ARBA00022723"/>
    </source>
</evidence>
<dbReference type="SMART" id="SM00332">
    <property type="entry name" value="PP2Cc"/>
    <property type="match status" value="1"/>
</dbReference>
<dbReference type="EMBL" id="VXLC01000001">
    <property type="protein sequence ID" value="KAA8890579.1"/>
    <property type="molecule type" value="Genomic_DNA"/>
</dbReference>
<comment type="catalytic activity">
    <reaction evidence="7">
        <text>O-phospho-L-seryl-[protein] + H2O = L-seryl-[protein] + phosphate</text>
        <dbReference type="Rhea" id="RHEA:20629"/>
        <dbReference type="Rhea" id="RHEA-COMP:9863"/>
        <dbReference type="Rhea" id="RHEA-COMP:11604"/>
        <dbReference type="ChEBI" id="CHEBI:15377"/>
        <dbReference type="ChEBI" id="CHEBI:29999"/>
        <dbReference type="ChEBI" id="CHEBI:43474"/>
        <dbReference type="ChEBI" id="CHEBI:83421"/>
        <dbReference type="EC" id="3.1.3.16"/>
    </reaction>
</comment>
<reference evidence="15 16" key="1">
    <citation type="submission" date="2019-09" db="EMBL/GenBank/DDBJ databases">
        <authorList>
            <person name="Wang X."/>
        </authorList>
    </citation>
    <scope>NUCLEOTIDE SEQUENCE [LARGE SCALE GENOMIC DNA]</scope>
    <source>
        <strain evidence="15 16">CICC 11023</strain>
    </source>
</reference>
<evidence type="ECO:0000259" key="14">
    <source>
        <dbReference type="PROSITE" id="PS51746"/>
    </source>
</evidence>
<dbReference type="GO" id="GO:0004722">
    <property type="term" value="F:protein serine/threonine phosphatase activity"/>
    <property type="evidence" value="ECO:0007669"/>
    <property type="project" value="UniProtKB-EC"/>
</dbReference>
<keyword evidence="5" id="KW-0904">Protein phosphatase</keyword>
<evidence type="ECO:0000256" key="10">
    <source>
        <dbReference type="ARBA" id="ARBA00077741"/>
    </source>
</evidence>
<keyword evidence="13" id="KW-0812">Transmembrane</keyword>
<name>A0A5N0EP13_9NOCA</name>
<keyword evidence="16" id="KW-1185">Reference proteome</keyword>
<dbReference type="RefSeq" id="WP_150400487.1">
    <property type="nucleotide sequence ID" value="NZ_JBHJYQ010000003.1"/>
</dbReference>
<dbReference type="PANTHER" id="PTHR47992">
    <property type="entry name" value="PROTEIN PHOSPHATASE"/>
    <property type="match status" value="1"/>
</dbReference>
<evidence type="ECO:0000256" key="7">
    <source>
        <dbReference type="ARBA" id="ARBA00047761"/>
    </source>
</evidence>
<comment type="catalytic activity">
    <reaction evidence="8">
        <text>O-phospho-L-threonyl-[protein] + H2O = L-threonyl-[protein] + phosphate</text>
        <dbReference type="Rhea" id="RHEA:47004"/>
        <dbReference type="Rhea" id="RHEA-COMP:11060"/>
        <dbReference type="Rhea" id="RHEA-COMP:11605"/>
        <dbReference type="ChEBI" id="CHEBI:15377"/>
        <dbReference type="ChEBI" id="CHEBI:30013"/>
        <dbReference type="ChEBI" id="CHEBI:43474"/>
        <dbReference type="ChEBI" id="CHEBI:61977"/>
        <dbReference type="EC" id="3.1.3.16"/>
    </reaction>
</comment>
<accession>A0A5N0EP13</accession>
<dbReference type="InterPro" id="IPR036457">
    <property type="entry name" value="PPM-type-like_dom_sf"/>
</dbReference>
<comment type="cofactor">
    <cofactor evidence="1">
        <name>Mn(2+)</name>
        <dbReference type="ChEBI" id="CHEBI:29035"/>
    </cofactor>
</comment>
<feature type="compositionally biased region" description="Low complexity" evidence="12">
    <location>
        <begin position="450"/>
        <end position="459"/>
    </location>
</feature>
<evidence type="ECO:0000256" key="12">
    <source>
        <dbReference type="SAM" id="MobiDB-lite"/>
    </source>
</evidence>